<dbReference type="EMBL" id="LAZR01019440">
    <property type="protein sequence ID" value="KKL92525.1"/>
    <property type="molecule type" value="Genomic_DNA"/>
</dbReference>
<evidence type="ECO:0000259" key="1">
    <source>
        <dbReference type="Pfam" id="PF10137"/>
    </source>
</evidence>
<reference evidence="2" key="1">
    <citation type="journal article" date="2015" name="Nature">
        <title>Complex archaea that bridge the gap between prokaryotes and eukaryotes.</title>
        <authorList>
            <person name="Spang A."/>
            <person name="Saw J.H."/>
            <person name="Jorgensen S.L."/>
            <person name="Zaremba-Niedzwiedzka K."/>
            <person name="Martijn J."/>
            <person name="Lind A.E."/>
            <person name="van Eijk R."/>
            <person name="Schleper C."/>
            <person name="Guy L."/>
            <person name="Ettema T.J."/>
        </authorList>
    </citation>
    <scope>NUCLEOTIDE SEQUENCE</scope>
</reference>
<protein>
    <recommendedName>
        <fullName evidence="1">CD-NTase-associated protein 12/Pycsar effector protein TIR domain-containing protein</fullName>
    </recommendedName>
</protein>
<dbReference type="AlphaFoldDB" id="A0A0F9IFF4"/>
<organism evidence="2">
    <name type="scientific">marine sediment metagenome</name>
    <dbReference type="NCBI Taxonomy" id="412755"/>
    <lineage>
        <taxon>unclassified sequences</taxon>
        <taxon>metagenomes</taxon>
        <taxon>ecological metagenomes</taxon>
    </lineage>
</organism>
<dbReference type="Pfam" id="PF10137">
    <property type="entry name" value="CAP12-PCTIR_TIR"/>
    <property type="match status" value="1"/>
</dbReference>
<name>A0A0F9IFF4_9ZZZZ</name>
<feature type="domain" description="CD-NTase-associated protein 12/Pycsar effector protein TIR" evidence="1">
    <location>
        <begin position="134"/>
        <end position="264"/>
    </location>
</feature>
<dbReference type="GO" id="GO:0050135">
    <property type="term" value="F:NADP+ nucleosidase activity"/>
    <property type="evidence" value="ECO:0007669"/>
    <property type="project" value="InterPro"/>
</dbReference>
<accession>A0A0F9IFF4</accession>
<dbReference type="InterPro" id="IPR019302">
    <property type="entry name" value="CAP12/PCTIR_TIR_dom"/>
</dbReference>
<comment type="caution">
    <text evidence="2">The sequence shown here is derived from an EMBL/GenBank/DDBJ whole genome shotgun (WGS) entry which is preliminary data.</text>
</comment>
<proteinExistence type="predicted"/>
<sequence>MICFKRQIFQIKFSILVDEILDYMERINRGIKLENYELDETTVRDIKNLPLIIELGQKIYRENSEYGVWDSYGYKHHIHNRALKECLDILKPLGDRILEVSENIDFDEILNSIKEIKKDQKIRRNFMDLNKKSVFIVHGRDEENRKAMFKFLKAIELDPIEWEEAIVMTGKPNPHIDEILIEAYNNAQAILVLFTPDDEARLKLEFQREEDPDYEKKLTGQARPNVLFEAGMAYGRDPDRTVLIQIGQVRKFSDISGRHLLHFDGSFEARDSLANRLALAGCLINKNGTDWLKEDIFDIKTIDESNSEKIQVNNEKGYDI</sequence>
<gene>
    <name evidence="2" type="ORF">LCGC14_1883830</name>
</gene>
<evidence type="ECO:0000313" key="2">
    <source>
        <dbReference type="EMBL" id="KKL92525.1"/>
    </source>
</evidence>